<dbReference type="EMBL" id="MSFM01000004">
    <property type="protein sequence ID" value="PKY05601.1"/>
    <property type="molecule type" value="Genomic_DNA"/>
</dbReference>
<evidence type="ECO:0000256" key="1">
    <source>
        <dbReference type="SAM" id="MobiDB-lite"/>
    </source>
</evidence>
<dbReference type="AlphaFoldDB" id="A0A2I1D6U3"/>
<name>A0A2I1D6U3_ASPC2</name>
<comment type="caution">
    <text evidence="2">The sequence shown here is derived from an EMBL/GenBank/DDBJ whole genome shotgun (WGS) entry which is preliminary data.</text>
</comment>
<dbReference type="VEuPathDB" id="FungiDB:P168DRAFT_127258"/>
<proteinExistence type="predicted"/>
<dbReference type="GeneID" id="36540180"/>
<sequence length="110" mass="12248">MPATRPAPTARNPTALAWRSRRSTCSVSAMRTRPRDSRRRRSPSGRSAVPSRAPVRRSPSRCGGNGTSTCLPFGRGHSEFINIMRSHGWGFEQAMNDRSPQRERVETGLL</sequence>
<gene>
    <name evidence="2" type="ORF">P168DRAFT_127258</name>
</gene>
<protein>
    <submittedName>
        <fullName evidence="2">Uncharacterized protein</fullName>
    </submittedName>
</protein>
<feature type="compositionally biased region" description="Low complexity" evidence="1">
    <location>
        <begin position="44"/>
        <end position="53"/>
    </location>
</feature>
<keyword evidence="3" id="KW-1185">Reference proteome</keyword>
<evidence type="ECO:0000313" key="3">
    <source>
        <dbReference type="Proteomes" id="UP000234254"/>
    </source>
</evidence>
<organism evidence="2 3">
    <name type="scientific">Aspergillus campestris (strain IBT 28561)</name>
    <dbReference type="NCBI Taxonomy" id="1392248"/>
    <lineage>
        <taxon>Eukaryota</taxon>
        <taxon>Fungi</taxon>
        <taxon>Dikarya</taxon>
        <taxon>Ascomycota</taxon>
        <taxon>Pezizomycotina</taxon>
        <taxon>Eurotiomycetes</taxon>
        <taxon>Eurotiomycetidae</taxon>
        <taxon>Eurotiales</taxon>
        <taxon>Aspergillaceae</taxon>
        <taxon>Aspergillus</taxon>
        <taxon>Aspergillus subgen. Circumdati</taxon>
    </lineage>
</organism>
<dbReference type="Proteomes" id="UP000234254">
    <property type="component" value="Unassembled WGS sequence"/>
</dbReference>
<feature type="region of interest" description="Disordered" evidence="1">
    <location>
        <begin position="1"/>
        <end position="74"/>
    </location>
</feature>
<dbReference type="RefSeq" id="XP_024694195.1">
    <property type="nucleotide sequence ID" value="XM_024832658.1"/>
</dbReference>
<feature type="compositionally biased region" description="Low complexity" evidence="1">
    <location>
        <begin position="1"/>
        <end position="15"/>
    </location>
</feature>
<evidence type="ECO:0000313" key="2">
    <source>
        <dbReference type="EMBL" id="PKY05601.1"/>
    </source>
</evidence>
<reference evidence="2" key="1">
    <citation type="submission" date="2016-12" db="EMBL/GenBank/DDBJ databases">
        <title>The genomes of Aspergillus section Nigri reveals drivers in fungal speciation.</title>
        <authorList>
            <consortium name="DOE Joint Genome Institute"/>
            <person name="Vesth T.C."/>
            <person name="Nybo J."/>
            <person name="Theobald S."/>
            <person name="Brandl J."/>
            <person name="Frisvad J.C."/>
            <person name="Nielsen K.F."/>
            <person name="Lyhne E.K."/>
            <person name="Kogle M.E."/>
            <person name="Kuo A."/>
            <person name="Riley R."/>
            <person name="Clum A."/>
            <person name="Nolan M."/>
            <person name="Lipzen A."/>
            <person name="Salamov A."/>
            <person name="Henrissat B."/>
            <person name="Wiebenga A."/>
            <person name="De vries R.P."/>
            <person name="Grigoriev I.V."/>
            <person name="Mortensen U.H."/>
            <person name="Andersen M.R."/>
            <person name="Baker S.E."/>
        </authorList>
    </citation>
    <scope>NUCLEOTIDE SEQUENCE</scope>
    <source>
        <strain evidence="2">IBT 28561</strain>
    </source>
</reference>
<accession>A0A2I1D6U3</accession>